<keyword evidence="9" id="KW-1185">Reference proteome</keyword>
<evidence type="ECO:0000256" key="2">
    <source>
        <dbReference type="ARBA" id="ARBA00007441"/>
    </source>
</evidence>
<reference evidence="8 9" key="1">
    <citation type="journal article" date="2014" name="Genome Announc.">
        <title>Complete Genome Sequence of Amino Acid-Utilizing Eubacterium acidaminophilum al-2 (DSM 3953).</title>
        <authorList>
            <person name="Poehlein A."/>
            <person name="Andreesen J.R."/>
            <person name="Daniel R."/>
        </authorList>
    </citation>
    <scope>NUCLEOTIDE SEQUENCE [LARGE SCALE GENOMIC DNA]</scope>
    <source>
        <strain evidence="8 9">DSM 3953</strain>
        <plasmid evidence="9">Plasmid EAL2_808p</plasmid>
    </source>
</reference>
<accession>W8TJP1</accession>
<name>W8TJP1_PEPAC</name>
<evidence type="ECO:0000256" key="4">
    <source>
        <dbReference type="ARBA" id="ARBA00022576"/>
    </source>
</evidence>
<protein>
    <submittedName>
        <fullName evidence="8">Putative aminotransferase</fullName>
        <ecNumber evidence="8">2.6.1.-</ecNumber>
    </submittedName>
</protein>
<dbReference type="GO" id="GO:0008483">
    <property type="term" value="F:transaminase activity"/>
    <property type="evidence" value="ECO:0007669"/>
    <property type="project" value="UniProtKB-KW"/>
</dbReference>
<dbReference type="EC" id="2.6.1.-" evidence="8"/>
<dbReference type="SUPFAM" id="SSF53383">
    <property type="entry name" value="PLP-dependent transferases"/>
    <property type="match status" value="1"/>
</dbReference>
<evidence type="ECO:0000256" key="3">
    <source>
        <dbReference type="ARBA" id="ARBA00011738"/>
    </source>
</evidence>
<evidence type="ECO:0000313" key="9">
    <source>
        <dbReference type="Proteomes" id="UP000019591"/>
    </source>
</evidence>
<dbReference type="InterPro" id="IPR050859">
    <property type="entry name" value="Class-I_PLP-dep_aminotransf"/>
</dbReference>
<sequence>MIFADRMDEVKASAIRAVGKIIAQKKGVISFAAGLPDPTLFPFDEMHAVTDKLLKEDAMVALQYGPTQGHGPLLEKLCTLLKERDNVDAKSENLIITTGSQQGISFCSMIMLNPGDVVITENPSYLGAINAFRPYQCNFVGVDIDEDGMIMEDLEKALQENPNTKMIYVIPNFQNPTGKTWSKERCEKLIELANKYDVIVIEDDPYGQLRFRGESVPTLKSMDTQERVISLGSFSKVLCPGLRVAWMCGSKDMIEKVELLKQGADLQCNQLAQMQVLEFLNNYDFEKHIDKIRTAYGNKCQLMLDTMKAEFPPEAKYTEPEGGMFVWVELPGHIDTTELLNKAIESNVAFVPGESFYPLCDCKSSLRLNFTTVSEENIVEGIKILGSVLKEEIKSSQA</sequence>
<dbReference type="FunFam" id="3.40.640.10:FF:000053">
    <property type="entry name" value="Aminotransferase, class I"/>
    <property type="match status" value="1"/>
</dbReference>
<organism evidence="8 9">
    <name type="scientific">Peptoclostridium acidaminophilum DSM 3953</name>
    <dbReference type="NCBI Taxonomy" id="1286171"/>
    <lineage>
        <taxon>Bacteria</taxon>
        <taxon>Bacillati</taxon>
        <taxon>Bacillota</taxon>
        <taxon>Clostridia</taxon>
        <taxon>Peptostreptococcales</taxon>
        <taxon>Peptoclostridiaceae</taxon>
        <taxon>Peptoclostridium</taxon>
    </lineage>
</organism>
<keyword evidence="4 8" id="KW-0032">Aminotransferase</keyword>
<dbReference type="Gene3D" id="3.40.640.10">
    <property type="entry name" value="Type I PLP-dependent aspartate aminotransferase-like (Major domain)"/>
    <property type="match status" value="1"/>
</dbReference>
<keyword evidence="5 8" id="KW-0808">Transferase</keyword>
<dbReference type="OrthoDB" id="9802328at2"/>
<gene>
    <name evidence="8" type="ORF">EAL2_808p04950</name>
</gene>
<comment type="cofactor">
    <cofactor evidence="1">
        <name>pyridoxal 5'-phosphate</name>
        <dbReference type="ChEBI" id="CHEBI:597326"/>
    </cofactor>
</comment>
<evidence type="ECO:0000256" key="1">
    <source>
        <dbReference type="ARBA" id="ARBA00001933"/>
    </source>
</evidence>
<dbReference type="eggNOG" id="COG1167">
    <property type="taxonomic scope" value="Bacteria"/>
</dbReference>
<dbReference type="HOGENOM" id="CLU_017584_0_6_9"/>
<dbReference type="GO" id="GO:0030170">
    <property type="term" value="F:pyridoxal phosphate binding"/>
    <property type="evidence" value="ECO:0007669"/>
    <property type="project" value="InterPro"/>
</dbReference>
<dbReference type="Gene3D" id="3.90.1150.10">
    <property type="entry name" value="Aspartate Aminotransferase, domain 1"/>
    <property type="match status" value="1"/>
</dbReference>
<dbReference type="GO" id="GO:1901605">
    <property type="term" value="P:alpha-amino acid metabolic process"/>
    <property type="evidence" value="ECO:0007669"/>
    <property type="project" value="TreeGrafter"/>
</dbReference>
<dbReference type="InterPro" id="IPR015422">
    <property type="entry name" value="PyrdxlP-dep_Trfase_small"/>
</dbReference>
<evidence type="ECO:0000313" key="8">
    <source>
        <dbReference type="EMBL" id="AHM57998.1"/>
    </source>
</evidence>
<dbReference type="InterPro" id="IPR004839">
    <property type="entry name" value="Aminotransferase_I/II_large"/>
</dbReference>
<dbReference type="RefSeq" id="WP_025436847.1">
    <property type="nucleotide sequence ID" value="NZ_CP007453.1"/>
</dbReference>
<dbReference type="PATRIC" id="fig|1286171.3.peg.2675"/>
<dbReference type="KEGG" id="eac:EAL2_808p04950"/>
<dbReference type="Proteomes" id="UP000019591">
    <property type="component" value="Plasmid EAL2_808p"/>
</dbReference>
<geneLocation type="plasmid" evidence="8 9">
    <name>EAL2_808p</name>
</geneLocation>
<feature type="domain" description="Aminotransferase class I/classII large" evidence="7">
    <location>
        <begin position="44"/>
        <end position="383"/>
    </location>
</feature>
<dbReference type="Pfam" id="PF00155">
    <property type="entry name" value="Aminotran_1_2"/>
    <property type="match status" value="1"/>
</dbReference>
<dbReference type="EMBL" id="CP007453">
    <property type="protein sequence ID" value="AHM57998.1"/>
    <property type="molecule type" value="Genomic_DNA"/>
</dbReference>
<evidence type="ECO:0000256" key="5">
    <source>
        <dbReference type="ARBA" id="ARBA00022679"/>
    </source>
</evidence>
<dbReference type="PANTHER" id="PTHR42790:SF19">
    <property type="entry name" value="KYNURENINE_ALPHA-AMINOADIPATE AMINOTRANSFERASE, MITOCHONDRIAL"/>
    <property type="match status" value="1"/>
</dbReference>
<dbReference type="PANTHER" id="PTHR42790">
    <property type="entry name" value="AMINOTRANSFERASE"/>
    <property type="match status" value="1"/>
</dbReference>
<evidence type="ECO:0000256" key="6">
    <source>
        <dbReference type="ARBA" id="ARBA00022898"/>
    </source>
</evidence>
<proteinExistence type="inferred from homology"/>
<dbReference type="InterPro" id="IPR015421">
    <property type="entry name" value="PyrdxlP-dep_Trfase_major"/>
</dbReference>
<keyword evidence="8" id="KW-0614">Plasmid</keyword>
<dbReference type="InterPro" id="IPR015424">
    <property type="entry name" value="PyrdxlP-dep_Trfase"/>
</dbReference>
<comment type="similarity">
    <text evidence="2">Belongs to the class-I pyridoxal-phosphate-dependent aminotransferase family.</text>
</comment>
<comment type="subunit">
    <text evidence="3">Homodimer.</text>
</comment>
<evidence type="ECO:0000259" key="7">
    <source>
        <dbReference type="Pfam" id="PF00155"/>
    </source>
</evidence>
<keyword evidence="6" id="KW-0663">Pyridoxal phosphate</keyword>
<dbReference type="CDD" id="cd00609">
    <property type="entry name" value="AAT_like"/>
    <property type="match status" value="1"/>
</dbReference>
<dbReference type="AlphaFoldDB" id="W8TJP1"/>